<dbReference type="GO" id="GO:0030244">
    <property type="term" value="P:cellulose biosynthetic process"/>
    <property type="evidence" value="ECO:0007669"/>
    <property type="project" value="InterPro"/>
</dbReference>
<feature type="compositionally biased region" description="Low complexity" evidence="10">
    <location>
        <begin position="7"/>
        <end position="18"/>
    </location>
</feature>
<evidence type="ECO:0000256" key="9">
    <source>
        <dbReference type="PIRSR" id="PIRSR605150-2"/>
    </source>
</evidence>
<dbReference type="Proteomes" id="UP000288805">
    <property type="component" value="Unassembled WGS sequence"/>
</dbReference>
<keyword evidence="3" id="KW-0808">Transferase</keyword>
<feature type="region of interest" description="Disordered" evidence="10">
    <location>
        <begin position="1"/>
        <end position="20"/>
    </location>
</feature>
<keyword evidence="5" id="KW-1133">Transmembrane helix</keyword>
<keyword evidence="6" id="KW-0472">Membrane</keyword>
<evidence type="ECO:0000256" key="6">
    <source>
        <dbReference type="ARBA" id="ARBA00023136"/>
    </source>
</evidence>
<dbReference type="GO" id="GO:0012505">
    <property type="term" value="C:endomembrane system"/>
    <property type="evidence" value="ECO:0007669"/>
    <property type="project" value="UniProtKB-SubCell"/>
</dbReference>
<protein>
    <submittedName>
        <fullName evidence="11">Cellulose synthase-like protein D2</fullName>
    </submittedName>
</protein>
<evidence type="ECO:0000256" key="8">
    <source>
        <dbReference type="PIRSR" id="PIRSR605150-1"/>
    </source>
</evidence>
<name>A0A438GC26_VITVI</name>
<evidence type="ECO:0000256" key="1">
    <source>
        <dbReference type="ARBA" id="ARBA00004308"/>
    </source>
</evidence>
<feature type="binding site" evidence="9">
    <location>
        <position position="251"/>
    </location>
    <ligand>
        <name>UDP-alpha-D-glucose</name>
        <dbReference type="ChEBI" id="CHEBI:58885"/>
    </ligand>
</feature>
<gene>
    <name evidence="11" type="primary">CSLD2</name>
    <name evidence="11" type="ORF">CK203_061856</name>
</gene>
<feature type="binding site" evidence="9">
    <location>
        <position position="433"/>
    </location>
    <ligand>
        <name>UDP-alpha-D-glucose</name>
        <dbReference type="ChEBI" id="CHEBI:58885"/>
    </ligand>
</feature>
<accession>A0A438GC26</accession>
<dbReference type="GO" id="GO:0016020">
    <property type="term" value="C:membrane"/>
    <property type="evidence" value="ECO:0007669"/>
    <property type="project" value="InterPro"/>
</dbReference>
<feature type="active site" evidence="8">
    <location>
        <position position="280"/>
    </location>
</feature>
<evidence type="ECO:0000256" key="3">
    <source>
        <dbReference type="ARBA" id="ARBA00022679"/>
    </source>
</evidence>
<evidence type="ECO:0000256" key="7">
    <source>
        <dbReference type="ARBA" id="ARBA00023316"/>
    </source>
</evidence>
<feature type="binding site" evidence="9">
    <location>
        <position position="280"/>
    </location>
    <ligand>
        <name>UDP-alpha-D-glucose</name>
        <dbReference type="ChEBI" id="CHEBI:58885"/>
    </ligand>
</feature>
<evidence type="ECO:0000256" key="5">
    <source>
        <dbReference type="ARBA" id="ARBA00022989"/>
    </source>
</evidence>
<dbReference type="InterPro" id="IPR005150">
    <property type="entry name" value="Cellulose_synth"/>
</dbReference>
<evidence type="ECO:0000256" key="4">
    <source>
        <dbReference type="ARBA" id="ARBA00022692"/>
    </source>
</evidence>
<organism evidence="11 12">
    <name type="scientific">Vitis vinifera</name>
    <name type="common">Grape</name>
    <dbReference type="NCBI Taxonomy" id="29760"/>
    <lineage>
        <taxon>Eukaryota</taxon>
        <taxon>Viridiplantae</taxon>
        <taxon>Streptophyta</taxon>
        <taxon>Embryophyta</taxon>
        <taxon>Tracheophyta</taxon>
        <taxon>Spermatophyta</taxon>
        <taxon>Magnoliopsida</taxon>
        <taxon>eudicotyledons</taxon>
        <taxon>Gunneridae</taxon>
        <taxon>Pentapetalae</taxon>
        <taxon>rosids</taxon>
        <taxon>Vitales</taxon>
        <taxon>Vitaceae</taxon>
        <taxon>Viteae</taxon>
        <taxon>Vitis</taxon>
    </lineage>
</organism>
<dbReference type="PANTHER" id="PTHR13301">
    <property type="entry name" value="X-BOX TRANSCRIPTION FACTOR-RELATED"/>
    <property type="match status" value="1"/>
</dbReference>
<comment type="subcellular location">
    <subcellularLocation>
        <location evidence="1">Endomembrane system</location>
    </subcellularLocation>
</comment>
<feature type="binding site" evidence="9">
    <location>
        <position position="244"/>
    </location>
    <ligand>
        <name>UDP-alpha-D-glucose</name>
        <dbReference type="ChEBI" id="CHEBI:58885"/>
    </ligand>
</feature>
<reference evidence="11 12" key="1">
    <citation type="journal article" date="2018" name="PLoS Genet.">
        <title>Population sequencing reveals clonal diversity and ancestral inbreeding in the grapevine cultivar Chardonnay.</title>
        <authorList>
            <person name="Roach M.J."/>
            <person name="Johnson D.L."/>
            <person name="Bohlmann J."/>
            <person name="van Vuuren H.J."/>
            <person name="Jones S.J."/>
            <person name="Pretorius I.S."/>
            <person name="Schmidt S.A."/>
            <person name="Borneman A.R."/>
        </authorList>
    </citation>
    <scope>NUCLEOTIDE SEQUENCE [LARGE SCALE GENOMIC DNA]</scope>
    <source>
        <strain evidence="12">cv. Chardonnay</strain>
        <tissue evidence="11">Leaf</tissue>
    </source>
</reference>
<feature type="region of interest" description="Disordered" evidence="10">
    <location>
        <begin position="525"/>
        <end position="557"/>
    </location>
</feature>
<dbReference type="EMBL" id="QGNW01000484">
    <property type="protein sequence ID" value="RVW69746.1"/>
    <property type="molecule type" value="Genomic_DNA"/>
</dbReference>
<evidence type="ECO:0000256" key="2">
    <source>
        <dbReference type="ARBA" id="ARBA00022676"/>
    </source>
</evidence>
<dbReference type="Pfam" id="PF03552">
    <property type="entry name" value="Cellulose_synt"/>
    <property type="match status" value="3"/>
</dbReference>
<evidence type="ECO:0000313" key="12">
    <source>
        <dbReference type="Proteomes" id="UP000288805"/>
    </source>
</evidence>
<keyword evidence="7" id="KW-0961">Cell wall biogenesis/degradation</keyword>
<sequence length="740" mass="82907">MGSRFFNPNNPSGSVNSGEHIELNSSSCTYDLDSEAGSREYATYTVHLPPTPDNRPSGLDIQLDGRVSQRVEEHYTANSIFTGGHNSVTRAHLMDKVAESEASHPRWRVLRGLPVPFQVGLVMGFALVVKSLTRVNLQRLIMAGSTLMKSQTAEFDHNGWLFETKGTYGYGNAIWQRRVEMRMEKMKMQASSLSPNGFSWIILTWRLETLMRMQCGYGVCLWCVRSGSPFLGKSDLPGIDMFVSTADPEKEPPLVTANTILSILAADYPVEKLSCYVSDDGGALLTFEAMAEAASFANLWVPFCRKHDIEPRNPESYFTLKRDPYKNKVRPDFVRERRRVKREYDEYKVRINGLPDSIRRRSDAYNAREEIKALKLQRQNKNDDETLENVKVPKATWMADGTHWPGTWVVPGPEHSKGDHAGIIQRPGYDHNKKAGAMNALVRASAIIFPRGLKELTLLIAMQTATQFSSDVNMRALDGLQGPMYVGTGCLFRRTALYGFDPPRSKEHPGCWSCCFGRGKKKPASVAQCPEEEDDGRVPSRPLADHPSVKNGRQPGALTISREPLGALQWQRQSVSSHVGTRIKPNGPASWVDLRVMTEDVVTGYRMHNRGWRSIYCVTKRDAFRGTAPINLTDRLHQVLRWATGSVEIFFSRNNALLASHRMKFLQKIAYMNVGIYPFTSISSLCTASSLHFPSSRRVHRSIPQCGLPHIPSGHHHNPLSACCAGDQVVRHYIGGMVAK</sequence>
<proteinExistence type="predicted"/>
<feature type="active site" evidence="8">
    <location>
        <position position="600"/>
    </location>
</feature>
<dbReference type="GO" id="GO:0071555">
    <property type="term" value="P:cell wall organization"/>
    <property type="evidence" value="ECO:0007669"/>
    <property type="project" value="UniProtKB-KW"/>
</dbReference>
<comment type="caution">
    <text evidence="11">The sequence shown here is derived from an EMBL/GenBank/DDBJ whole genome shotgun (WGS) entry which is preliminary data.</text>
</comment>
<keyword evidence="2" id="KW-0328">Glycosyltransferase</keyword>
<evidence type="ECO:0000313" key="11">
    <source>
        <dbReference type="EMBL" id="RVW69746.1"/>
    </source>
</evidence>
<keyword evidence="4" id="KW-0812">Transmembrane</keyword>
<dbReference type="AlphaFoldDB" id="A0A438GC26"/>
<dbReference type="GO" id="GO:0016760">
    <property type="term" value="F:cellulose synthase (UDP-forming) activity"/>
    <property type="evidence" value="ECO:0007669"/>
    <property type="project" value="InterPro"/>
</dbReference>
<feature type="binding site" evidence="9">
    <location>
        <position position="250"/>
    </location>
    <ligand>
        <name>UDP-alpha-D-glucose</name>
        <dbReference type="ChEBI" id="CHEBI:58885"/>
    </ligand>
</feature>
<evidence type="ECO:0000256" key="10">
    <source>
        <dbReference type="SAM" id="MobiDB-lite"/>
    </source>
</evidence>